<dbReference type="GO" id="GO:0005886">
    <property type="term" value="C:plasma membrane"/>
    <property type="evidence" value="ECO:0007669"/>
    <property type="project" value="UniProtKB-SubCell"/>
</dbReference>
<name>A0A1H1ZFI7_MUCMA</name>
<accession>A0A1H1ZFI7</accession>
<comment type="similarity">
    <text evidence="2">Belongs to the urea transporter family.</text>
</comment>
<dbReference type="STRING" id="652787.SAMN05216490_3095"/>
<feature type="domain" description="M23ase beta-sheet core" evidence="8">
    <location>
        <begin position="403"/>
        <end position="494"/>
    </location>
</feature>
<dbReference type="InterPro" id="IPR029020">
    <property type="entry name" value="Ammonium/urea_transptr"/>
</dbReference>
<evidence type="ECO:0000256" key="3">
    <source>
        <dbReference type="ARBA" id="ARBA00022475"/>
    </source>
</evidence>
<dbReference type="InterPro" id="IPR016047">
    <property type="entry name" value="M23ase_b-sheet_dom"/>
</dbReference>
<evidence type="ECO:0000256" key="5">
    <source>
        <dbReference type="ARBA" id="ARBA00022989"/>
    </source>
</evidence>
<evidence type="ECO:0000256" key="4">
    <source>
        <dbReference type="ARBA" id="ARBA00022692"/>
    </source>
</evidence>
<dbReference type="Pfam" id="PF03253">
    <property type="entry name" value="UT"/>
    <property type="match status" value="1"/>
</dbReference>
<feature type="transmembrane region" description="Helical" evidence="7">
    <location>
        <begin position="265"/>
        <end position="287"/>
    </location>
</feature>
<keyword evidence="5 7" id="KW-1133">Transmembrane helix</keyword>
<keyword evidence="4 7" id="KW-0812">Transmembrane</keyword>
<dbReference type="InterPro" id="IPR004937">
    <property type="entry name" value="Urea_transporter"/>
</dbReference>
<dbReference type="EMBL" id="LT629740">
    <property type="protein sequence ID" value="SDT32551.1"/>
    <property type="molecule type" value="Genomic_DNA"/>
</dbReference>
<dbReference type="PANTHER" id="PTHR10464">
    <property type="entry name" value="UREA TRANSPORTER"/>
    <property type="match status" value="1"/>
</dbReference>
<dbReference type="GO" id="GO:0015204">
    <property type="term" value="F:urea transmembrane transporter activity"/>
    <property type="evidence" value="ECO:0007669"/>
    <property type="project" value="InterPro"/>
</dbReference>
<evidence type="ECO:0000256" key="6">
    <source>
        <dbReference type="ARBA" id="ARBA00023136"/>
    </source>
</evidence>
<sequence>MKNRTQLFIKAVVNSYAILFFSQNKVLGAILLLVSFFNPVAGLCGLCCVVFSLAVTNLLGYRTETINAGIYSFNSLLLGIAFGSFYNVNGVFYVWLALACLFTTIVSVALVERLGRSGLPVLSLPFIFCFWIVLLAANSVFHTGLEPKSSYILGELYNGTGNLGSFHEYLYLKLPFYLNLFFRSLSAILFQNNVITGILISVGLLVHSRITFSLLIIGFITALYFNNITHVYPDGISYYHLGANFMLTSVAIGSFFTIPSLRSYLWAIVCVLIVFVLINALTTLLSIYNLPVFSLPFCIINIGFLYFLLLRRYPGKLQLVPIQHYSPERNLYQFINQKSRLNDLKYFRFYLPFMGSWTVSQGYDGDITHKGDWGKALDFVIEDEEKHTYKLPGTLPEHFYCFNKPVLACADGVVTTVTDHIEDNIIGEVNTKDNWGNTVVIKHLDGLYSKVSHLKKKSITVKPGDVVKQGDQIGLCGNSGRSPEPHLHFQVQTTSYIDAKTLAYPFAGYISREANKNKFNSFEIPAKEDILNPVNINTSIKRAFDFPPGYTATITLATAKESIEAFTDEFNQTYFYCKETGAIAYFINNGTLFYFTSFYGDKNSLLYYFYLSAYKIIFSSDEDVIVHDTLPVQLSANKLQLWLQDLVAPFYRFISINYSSRYLPQKTGLAIKAVQFKQIFGRQKQTMTATINIVDNSIHDFDIQINGRDTKAEWIKEST</sequence>
<dbReference type="Gene3D" id="1.10.3430.10">
    <property type="entry name" value="Ammonium transporter AmtB like domains"/>
    <property type="match status" value="1"/>
</dbReference>
<gene>
    <name evidence="9" type="ORF">SAMN05216490_3095</name>
</gene>
<evidence type="ECO:0000313" key="9">
    <source>
        <dbReference type="EMBL" id="SDT32551.1"/>
    </source>
</evidence>
<keyword evidence="6 7" id="KW-0472">Membrane</keyword>
<dbReference type="RefSeq" id="WP_091374663.1">
    <property type="nucleotide sequence ID" value="NZ_LT629740.1"/>
</dbReference>
<dbReference type="InterPro" id="IPR011055">
    <property type="entry name" value="Dup_hybrid_motif"/>
</dbReference>
<feature type="transmembrane region" description="Helical" evidence="7">
    <location>
        <begin position="180"/>
        <end position="205"/>
    </location>
</feature>
<feature type="transmembrane region" description="Helical" evidence="7">
    <location>
        <begin position="293"/>
        <end position="310"/>
    </location>
</feature>
<organism evidence="9 10">
    <name type="scientific">Mucilaginibacter mallensis</name>
    <dbReference type="NCBI Taxonomy" id="652787"/>
    <lineage>
        <taxon>Bacteria</taxon>
        <taxon>Pseudomonadati</taxon>
        <taxon>Bacteroidota</taxon>
        <taxon>Sphingobacteriia</taxon>
        <taxon>Sphingobacteriales</taxon>
        <taxon>Sphingobacteriaceae</taxon>
        <taxon>Mucilaginibacter</taxon>
    </lineage>
</organism>
<feature type="transmembrane region" description="Helical" evidence="7">
    <location>
        <begin position="40"/>
        <end position="61"/>
    </location>
</feature>
<evidence type="ECO:0000256" key="2">
    <source>
        <dbReference type="ARBA" id="ARBA00005914"/>
    </source>
</evidence>
<dbReference type="CDD" id="cd12797">
    <property type="entry name" value="M23_peptidase"/>
    <property type="match status" value="1"/>
</dbReference>
<keyword evidence="3" id="KW-1003">Cell membrane</keyword>
<dbReference type="Gene3D" id="2.70.70.10">
    <property type="entry name" value="Glucose Permease (Domain IIA)"/>
    <property type="match status" value="1"/>
</dbReference>
<dbReference type="OrthoDB" id="9809488at2"/>
<comment type="subcellular location">
    <subcellularLocation>
        <location evidence="1">Cell membrane</location>
        <topology evidence="1">Multi-pass membrane protein</topology>
    </subcellularLocation>
</comment>
<evidence type="ECO:0000256" key="7">
    <source>
        <dbReference type="SAM" id="Phobius"/>
    </source>
</evidence>
<feature type="transmembrane region" description="Helical" evidence="7">
    <location>
        <begin position="238"/>
        <end position="258"/>
    </location>
</feature>
<feature type="transmembrane region" description="Helical" evidence="7">
    <location>
        <begin position="12"/>
        <end position="34"/>
    </location>
</feature>
<reference evidence="9 10" key="1">
    <citation type="submission" date="2016-10" db="EMBL/GenBank/DDBJ databases">
        <authorList>
            <person name="de Groot N.N."/>
        </authorList>
    </citation>
    <scope>NUCLEOTIDE SEQUENCE [LARGE SCALE GENOMIC DNA]</scope>
    <source>
        <strain evidence="9 10">MP1X4</strain>
    </source>
</reference>
<dbReference type="PANTHER" id="PTHR10464:SF4">
    <property type="entry name" value="UREA TRANSPORTER"/>
    <property type="match status" value="1"/>
</dbReference>
<evidence type="ECO:0000313" key="10">
    <source>
        <dbReference type="Proteomes" id="UP000199679"/>
    </source>
</evidence>
<feature type="transmembrane region" description="Helical" evidence="7">
    <location>
        <begin position="92"/>
        <end position="111"/>
    </location>
</feature>
<proteinExistence type="inferred from homology"/>
<dbReference type="AlphaFoldDB" id="A0A1H1ZFI7"/>
<feature type="transmembrane region" description="Helical" evidence="7">
    <location>
        <begin position="118"/>
        <end position="141"/>
    </location>
</feature>
<keyword evidence="10" id="KW-1185">Reference proteome</keyword>
<dbReference type="SUPFAM" id="SSF51261">
    <property type="entry name" value="Duplicated hybrid motif"/>
    <property type="match status" value="1"/>
</dbReference>
<protein>
    <submittedName>
        <fullName evidence="9">Urea transporter</fullName>
    </submittedName>
</protein>
<dbReference type="Proteomes" id="UP000199679">
    <property type="component" value="Chromosome I"/>
</dbReference>
<feature type="transmembrane region" description="Helical" evidence="7">
    <location>
        <begin position="68"/>
        <end position="86"/>
    </location>
</feature>
<evidence type="ECO:0000256" key="1">
    <source>
        <dbReference type="ARBA" id="ARBA00004651"/>
    </source>
</evidence>
<evidence type="ECO:0000259" key="8">
    <source>
        <dbReference type="Pfam" id="PF01551"/>
    </source>
</evidence>
<dbReference type="Pfam" id="PF01551">
    <property type="entry name" value="Peptidase_M23"/>
    <property type="match status" value="1"/>
</dbReference>
<feature type="transmembrane region" description="Helical" evidence="7">
    <location>
        <begin position="212"/>
        <end position="232"/>
    </location>
</feature>